<feature type="compositionally biased region" description="Low complexity" evidence="1">
    <location>
        <begin position="202"/>
        <end position="216"/>
    </location>
</feature>
<dbReference type="AlphaFoldDB" id="A0A250X3H7"/>
<dbReference type="GO" id="GO:0016787">
    <property type="term" value="F:hydrolase activity"/>
    <property type="evidence" value="ECO:0007669"/>
    <property type="project" value="InterPro"/>
</dbReference>
<evidence type="ECO:0000313" key="4">
    <source>
        <dbReference type="Proteomes" id="UP000232323"/>
    </source>
</evidence>
<keyword evidence="4" id="KW-1185">Reference proteome</keyword>
<feature type="region of interest" description="Disordered" evidence="1">
    <location>
        <begin position="392"/>
        <end position="415"/>
    </location>
</feature>
<organism evidence="3 4">
    <name type="scientific">Chlamydomonas eustigma</name>
    <dbReference type="NCBI Taxonomy" id="1157962"/>
    <lineage>
        <taxon>Eukaryota</taxon>
        <taxon>Viridiplantae</taxon>
        <taxon>Chlorophyta</taxon>
        <taxon>core chlorophytes</taxon>
        <taxon>Chlorophyceae</taxon>
        <taxon>CS clade</taxon>
        <taxon>Chlamydomonadales</taxon>
        <taxon>Chlamydomonadaceae</taxon>
        <taxon>Chlamydomonas</taxon>
    </lineage>
</organism>
<feature type="compositionally biased region" description="Polar residues" evidence="1">
    <location>
        <begin position="393"/>
        <end position="403"/>
    </location>
</feature>
<dbReference type="Pfam" id="PF00149">
    <property type="entry name" value="Metallophos"/>
    <property type="match status" value="1"/>
</dbReference>
<dbReference type="InterPro" id="IPR004843">
    <property type="entry name" value="Calcineurin-like_PHP"/>
</dbReference>
<feature type="region of interest" description="Disordered" evidence="1">
    <location>
        <begin position="193"/>
        <end position="223"/>
    </location>
</feature>
<proteinExistence type="predicted"/>
<name>A0A250X3H7_9CHLO</name>
<dbReference type="InterPro" id="IPR029052">
    <property type="entry name" value="Metallo-depent_PP-like"/>
</dbReference>
<dbReference type="Proteomes" id="UP000232323">
    <property type="component" value="Unassembled WGS sequence"/>
</dbReference>
<dbReference type="SUPFAM" id="SSF56300">
    <property type="entry name" value="Metallo-dependent phosphatases"/>
    <property type="match status" value="1"/>
</dbReference>
<dbReference type="STRING" id="1157962.A0A250X3H7"/>
<dbReference type="InterPro" id="IPR006186">
    <property type="entry name" value="Ser/Thr-sp_prot-phosphatase"/>
</dbReference>
<reference evidence="3 4" key="1">
    <citation type="submission" date="2017-08" db="EMBL/GenBank/DDBJ databases">
        <title>Acidophilic green algal genome provides insights into adaptation to an acidic environment.</title>
        <authorList>
            <person name="Hirooka S."/>
            <person name="Hirose Y."/>
            <person name="Kanesaki Y."/>
            <person name="Higuchi S."/>
            <person name="Fujiwara T."/>
            <person name="Onuma R."/>
            <person name="Era A."/>
            <person name="Ohbayashi R."/>
            <person name="Uzuka A."/>
            <person name="Nozaki H."/>
            <person name="Yoshikawa H."/>
            <person name="Miyagishima S.Y."/>
        </authorList>
    </citation>
    <scope>NUCLEOTIDE SEQUENCE [LARGE SCALE GENOMIC DNA]</scope>
    <source>
        <strain evidence="3 4">NIES-2499</strain>
    </source>
</reference>
<dbReference type="EMBL" id="BEGY01000026">
    <property type="protein sequence ID" value="GAX77633.1"/>
    <property type="molecule type" value="Genomic_DNA"/>
</dbReference>
<evidence type="ECO:0000256" key="1">
    <source>
        <dbReference type="SAM" id="MobiDB-lite"/>
    </source>
</evidence>
<dbReference type="PANTHER" id="PTHR47680:SF2">
    <property type="entry name" value="SHEWANELLA-LIKE PROTEIN PHOSPHATASE 2"/>
    <property type="match status" value="1"/>
</dbReference>
<gene>
    <name evidence="3" type="ORF">CEUSTIGMA_g5076.t1</name>
</gene>
<evidence type="ECO:0000259" key="2">
    <source>
        <dbReference type="Pfam" id="PF00149"/>
    </source>
</evidence>
<protein>
    <recommendedName>
        <fullName evidence="2">Calcineurin-like phosphoesterase domain-containing protein</fullName>
    </recommendedName>
</protein>
<accession>A0A250X3H7</accession>
<feature type="domain" description="Calcineurin-like phosphoesterase" evidence="2">
    <location>
        <begin position="75"/>
        <end position="169"/>
    </location>
</feature>
<dbReference type="OrthoDB" id="5976022at2759"/>
<evidence type="ECO:0000313" key="3">
    <source>
        <dbReference type="EMBL" id="GAX77633.1"/>
    </source>
</evidence>
<dbReference type="Gene3D" id="3.60.21.10">
    <property type="match status" value="1"/>
</dbReference>
<sequence length="448" mass="48741">MLIVPSNRGIFKMWFPFMMTEKEKKHQAFCKQQFPPLFESWVKSFSDFGFNGSPAAPDQVNCEVLMPTHVPSAERLIAIGDLHGDFRKAFRAFKLSGLIDDHGRWCGGSSVCVQVGDILDRGDQEIQIFYFLERLQREAEQAGGKLYVLNGNHETMNVASNHRYASPGAAQELKQWQQWQALGVQLRNRYGGREENGVADRSAPSPAAPATPSSTAGNTAGSLFSSTTHFERTAAMQPGAYLTRRFMACHPTVLQVGSSLFVHGGVLPAHVEYGLERINRETQSWMLRGSAMKSPSFLRGSTAIVWARDFSAEEESHCDCIKLKQVLESIPGAKRMVVGHTIQAKGVNTACDGKVVRVDVGLSRGCGDGEPQVLEILGDGGMRRLRERGPSEVLNQPSVSGGSSKEAAALGGRGLSGSLGGDQTVWTSSWEALRGRLNQFLGGPSQAA</sequence>
<dbReference type="PANTHER" id="PTHR47680">
    <property type="entry name" value="SHEWANELLA-LIKE PROTEIN PHOSPHATASE 2"/>
    <property type="match status" value="1"/>
</dbReference>
<dbReference type="PRINTS" id="PR00114">
    <property type="entry name" value="STPHPHTASE"/>
</dbReference>
<comment type="caution">
    <text evidence="3">The sequence shown here is derived from an EMBL/GenBank/DDBJ whole genome shotgun (WGS) entry which is preliminary data.</text>
</comment>